<dbReference type="Gene3D" id="3.90.1300.10">
    <property type="entry name" value="Amidase signature (AS) domain"/>
    <property type="match status" value="1"/>
</dbReference>
<dbReference type="RefSeq" id="WP_237163441.1">
    <property type="nucleotide sequence ID" value="NZ_CP016808.1"/>
</dbReference>
<dbReference type="InterPro" id="IPR023631">
    <property type="entry name" value="Amidase_dom"/>
</dbReference>
<dbReference type="EMBL" id="CP016808">
    <property type="protein sequence ID" value="ANY66817.1"/>
    <property type="molecule type" value="Genomic_DNA"/>
</dbReference>
<gene>
    <name evidence="2" type="ORF">BBD42_10340</name>
</gene>
<dbReference type="Pfam" id="PF01425">
    <property type="entry name" value="Amidase"/>
    <property type="match status" value="1"/>
</dbReference>
<evidence type="ECO:0000313" key="2">
    <source>
        <dbReference type="EMBL" id="ANY66817.1"/>
    </source>
</evidence>
<reference evidence="2" key="1">
    <citation type="submission" date="2016-08" db="EMBL/GenBank/DDBJ databases">
        <title>Complete Genome Seqeunce of Paenibacillus sp. BIHB 4019 from tea rhizoplane.</title>
        <authorList>
            <person name="Thakur R."/>
            <person name="Swarnkar M.K."/>
            <person name="Gulati A."/>
        </authorList>
    </citation>
    <scope>NUCLEOTIDE SEQUENCE [LARGE SCALE GENOMIC DNA]</scope>
    <source>
        <strain evidence="2">BIHB4019</strain>
    </source>
</reference>
<name>A0A1B2DGG1_9BACL</name>
<dbReference type="AlphaFoldDB" id="A0A1B2DGG1"/>
<dbReference type="PROSITE" id="PS00571">
    <property type="entry name" value="AMIDASES"/>
    <property type="match status" value="1"/>
</dbReference>
<dbReference type="InterPro" id="IPR036928">
    <property type="entry name" value="AS_sf"/>
</dbReference>
<dbReference type="PANTHER" id="PTHR46310:SF7">
    <property type="entry name" value="AMIDASE 1"/>
    <property type="match status" value="1"/>
</dbReference>
<evidence type="ECO:0000259" key="1">
    <source>
        <dbReference type="Pfam" id="PF01425"/>
    </source>
</evidence>
<feature type="domain" description="Amidase" evidence="1">
    <location>
        <begin position="22"/>
        <end position="398"/>
    </location>
</feature>
<proteinExistence type="predicted"/>
<protein>
    <submittedName>
        <fullName evidence="2">Amidase</fullName>
    </submittedName>
</protein>
<dbReference type="NCBIfam" id="NF006169">
    <property type="entry name" value="PRK08310.1"/>
    <property type="match status" value="1"/>
</dbReference>
<dbReference type="SUPFAM" id="SSF75304">
    <property type="entry name" value="Amidase signature (AS) enzymes"/>
    <property type="match status" value="1"/>
</dbReference>
<dbReference type="InterPro" id="IPR020556">
    <property type="entry name" value="Amidase_CS"/>
</dbReference>
<dbReference type="PANTHER" id="PTHR46310">
    <property type="entry name" value="AMIDASE 1"/>
    <property type="match status" value="1"/>
</dbReference>
<accession>A0A1B2DGG1</accession>
<sequence>MQHNINDTFHAFIKPELTIPATHTGILDGLRFAVKDVFAIKGHVSSAGNPDWLRTHEAADHTASSIERLLAAGATLTGATHTDELMYSINGQNAHYGTPINPAAPDRIPGGSSSGSAVAVAAEAVDFALGTDTGGSVRVPSAYCGVYGFRPTHGAVAMDGVIPLAPSFDTVGWMARDSVLLLKVGELLLADRAAAGMEGRSTSSTSAEVTPFSRLLIAEDAWSKAESASAVQLRKLVAELEPAMARTERLTLAPEGLEQWLEAFRTIQGLEIWQSHGDWITREQPAFGPGIAQRFRWASTLQSGNSEEKVEERSSIRAKLHELLGTDSLLFIPTIPGTAPDRDISGEAADMQRALTMQLCCIAGLSGLPQVTLPVGEVAGAPIGLSIIAGAGQDLKLLRWLDQHANLWGRSWRSSSGNEGEVAT</sequence>
<organism evidence="2">
    <name type="scientific">Paenibacillus sp. BIHB 4019</name>
    <dbReference type="NCBI Taxonomy" id="1870819"/>
    <lineage>
        <taxon>Bacteria</taxon>
        <taxon>Bacillati</taxon>
        <taxon>Bacillota</taxon>
        <taxon>Bacilli</taxon>
        <taxon>Bacillales</taxon>
        <taxon>Paenibacillaceae</taxon>
        <taxon>Paenibacillus</taxon>
    </lineage>
</organism>